<evidence type="ECO:0000313" key="2">
    <source>
        <dbReference type="Proteomes" id="UP000008177"/>
    </source>
</evidence>
<dbReference type="EMBL" id="FQ790303">
    <property type="protein sequence ID" value="CCD34161.1"/>
    <property type="molecule type" value="Genomic_DNA"/>
</dbReference>
<protein>
    <submittedName>
        <fullName evidence="1">Uncharacterized protein</fullName>
    </submittedName>
</protein>
<dbReference type="Proteomes" id="UP000008177">
    <property type="component" value="Unplaced contigs"/>
</dbReference>
<reference evidence="2" key="1">
    <citation type="journal article" date="2011" name="PLoS Genet.">
        <title>Genomic analysis of the necrotrophic fungal pathogens Sclerotinia sclerotiorum and Botrytis cinerea.</title>
        <authorList>
            <person name="Amselem J."/>
            <person name="Cuomo C.A."/>
            <person name="van Kan J.A."/>
            <person name="Viaud M."/>
            <person name="Benito E.P."/>
            <person name="Couloux A."/>
            <person name="Coutinho P.M."/>
            <person name="de Vries R.P."/>
            <person name="Dyer P.S."/>
            <person name="Fillinger S."/>
            <person name="Fournier E."/>
            <person name="Gout L."/>
            <person name="Hahn M."/>
            <person name="Kohn L."/>
            <person name="Lapalu N."/>
            <person name="Plummer K.M."/>
            <person name="Pradier J.M."/>
            <person name="Quevillon E."/>
            <person name="Sharon A."/>
            <person name="Simon A."/>
            <person name="ten Have A."/>
            <person name="Tudzynski B."/>
            <person name="Tudzynski P."/>
            <person name="Wincker P."/>
            <person name="Andrew M."/>
            <person name="Anthouard V."/>
            <person name="Beever R.E."/>
            <person name="Beffa R."/>
            <person name="Benoit I."/>
            <person name="Bouzid O."/>
            <person name="Brault B."/>
            <person name="Chen Z."/>
            <person name="Choquer M."/>
            <person name="Collemare J."/>
            <person name="Cotton P."/>
            <person name="Danchin E.G."/>
            <person name="Da Silva C."/>
            <person name="Gautier A."/>
            <person name="Giraud C."/>
            <person name="Giraud T."/>
            <person name="Gonzalez C."/>
            <person name="Grossetete S."/>
            <person name="Guldener U."/>
            <person name="Henrissat B."/>
            <person name="Howlett B.J."/>
            <person name="Kodira C."/>
            <person name="Kretschmer M."/>
            <person name="Lappartient A."/>
            <person name="Leroch M."/>
            <person name="Levis C."/>
            <person name="Mauceli E."/>
            <person name="Neuveglise C."/>
            <person name="Oeser B."/>
            <person name="Pearson M."/>
            <person name="Poulain J."/>
            <person name="Poussereau N."/>
            <person name="Quesneville H."/>
            <person name="Rascle C."/>
            <person name="Schumacher J."/>
            <person name="Segurens B."/>
            <person name="Sexton A."/>
            <person name="Silva E."/>
            <person name="Sirven C."/>
            <person name="Soanes D.M."/>
            <person name="Talbot N.J."/>
            <person name="Templeton M."/>
            <person name="Yandava C."/>
            <person name="Yarden O."/>
            <person name="Zeng Q."/>
            <person name="Rollins J.A."/>
            <person name="Lebrun M.H."/>
            <person name="Dickman M."/>
        </authorList>
    </citation>
    <scope>NUCLEOTIDE SEQUENCE [LARGE SCALE GENOMIC DNA]</scope>
    <source>
        <strain evidence="2">T4</strain>
    </source>
</reference>
<dbReference type="InParanoid" id="G2YAC0"/>
<accession>G2YAC0</accession>
<organism evidence="1 2">
    <name type="scientific">Botryotinia fuckeliana (strain T4)</name>
    <name type="common">Noble rot fungus</name>
    <name type="synonym">Botrytis cinerea</name>
    <dbReference type="NCBI Taxonomy" id="999810"/>
    <lineage>
        <taxon>Eukaryota</taxon>
        <taxon>Fungi</taxon>
        <taxon>Dikarya</taxon>
        <taxon>Ascomycota</taxon>
        <taxon>Pezizomycotina</taxon>
        <taxon>Leotiomycetes</taxon>
        <taxon>Helotiales</taxon>
        <taxon>Sclerotiniaceae</taxon>
        <taxon>Botrytis</taxon>
    </lineage>
</organism>
<gene>
    <name evidence="1" type="ORF">BofuT4_P105040.1</name>
</gene>
<name>G2YAC0_BOTF4</name>
<dbReference type="AlphaFoldDB" id="G2YAC0"/>
<sequence>MYLIVPMFNVQCSMLPASSHPPRPSTSPIHHRVDLRIVSHSNCCSADWCTYLH</sequence>
<evidence type="ECO:0000313" key="1">
    <source>
        <dbReference type="EMBL" id="CCD34161.1"/>
    </source>
</evidence>
<proteinExistence type="predicted"/>
<dbReference type="HOGENOM" id="CLU_3068400_0_0_1"/>